<evidence type="ECO:0000256" key="1">
    <source>
        <dbReference type="ARBA" id="ARBA00004123"/>
    </source>
</evidence>
<feature type="region of interest" description="Disordered" evidence="4">
    <location>
        <begin position="1"/>
        <end position="33"/>
    </location>
</feature>
<comment type="similarity">
    <text evidence="2">Belongs to the THOC5 family.</text>
</comment>
<reference evidence="6" key="1">
    <citation type="submission" date="2025-08" db="UniProtKB">
        <authorList>
            <consortium name="RefSeq"/>
        </authorList>
    </citation>
    <scope>IDENTIFICATION</scope>
    <source>
        <tissue evidence="6">Testes</tissue>
    </source>
</reference>
<dbReference type="PANTHER" id="PTHR13375:SF3">
    <property type="entry name" value="THO COMPLEX SUBUNIT 5 HOMOLOG"/>
    <property type="match status" value="1"/>
</dbReference>
<feature type="region of interest" description="Disordered" evidence="4">
    <location>
        <begin position="307"/>
        <end position="327"/>
    </location>
</feature>
<sequence length="675" mass="76993">MSSSTSLSQKKTRRRTTRPLSDVSVSSKDPKKVKLSSYDKEFVYSEEREVDQRDPVKDQAIFSAASNDIKKLMKEIYDMKMKGVKDNTGEMTARRIQSSLNFVTLKKLNRIAHIRSKKSKDSTHESKQKVDSFHLQLQNLLYEAMHLQKEVTKCLEFTSMDEDIDLVDVSDFYEKAPGEISKPEKTNRDPHQLRLARLDWELEQRKRLAEKCKELETSKNIISKEIQTKRDYLDSLQPKLNDVLQATVPLQMLSMPFEAIRLQHKTARHLTRPLYILYVQANAYHEACDADLTVSIVGDIDTTLQDDGNSSAVEDDSDSDDEAITESKRRRRKTVDLLTEKRKRVLRKHPLAVVLKIKCEDGSVLSLCFSYLSVLQIVTVGVQLTPAMDSVITTFSAGDLLSPNSLLSCLFPGDYGNDTPNPANHFQLSKLGMDTFGAYITEVGHPYKWVQRICGLEFLENSKELRDPKAKSSVSSSHIETITKALRNNRHSIPVPSDCQSLFPAKLEGKFTGWKSLTYDDYMTLLYTQDTLEAELVNETDIMFLAVFERGSAKLNAAIAVHPNYPSTPPLFRVNISWRGVHHAVNDHSIRMMENEVNVHFDEFSEHGAYDYLLTNQLQRLMMCFDVYLEAESAFGTSAAPVEFAKEKVMPRLSRGPHRAKPFKYNPQHGFFSHR</sequence>
<dbReference type="Pfam" id="PF09766">
    <property type="entry name" value="FmiP_Thoc5"/>
    <property type="match status" value="1"/>
</dbReference>
<dbReference type="Proteomes" id="UP000694865">
    <property type="component" value="Unplaced"/>
</dbReference>
<organism evidence="5 6">
    <name type="scientific">Saccoglossus kowalevskii</name>
    <name type="common">Acorn worm</name>
    <dbReference type="NCBI Taxonomy" id="10224"/>
    <lineage>
        <taxon>Eukaryota</taxon>
        <taxon>Metazoa</taxon>
        <taxon>Hemichordata</taxon>
        <taxon>Enteropneusta</taxon>
        <taxon>Harrimaniidae</taxon>
        <taxon>Saccoglossus</taxon>
    </lineage>
</organism>
<feature type="region of interest" description="Disordered" evidence="4">
    <location>
        <begin position="653"/>
        <end position="675"/>
    </location>
</feature>
<evidence type="ECO:0000256" key="2">
    <source>
        <dbReference type="ARBA" id="ARBA00008044"/>
    </source>
</evidence>
<dbReference type="InterPro" id="IPR019163">
    <property type="entry name" value="THO_Thoc5"/>
</dbReference>
<feature type="compositionally biased region" description="Acidic residues" evidence="4">
    <location>
        <begin position="313"/>
        <end position="324"/>
    </location>
</feature>
<gene>
    <name evidence="6" type="primary">LOC100374123</name>
</gene>
<evidence type="ECO:0000313" key="5">
    <source>
        <dbReference type="Proteomes" id="UP000694865"/>
    </source>
</evidence>
<keyword evidence="3" id="KW-0539">Nucleus</keyword>
<evidence type="ECO:0000256" key="4">
    <source>
        <dbReference type="SAM" id="MobiDB-lite"/>
    </source>
</evidence>
<dbReference type="PANTHER" id="PTHR13375">
    <property type="entry name" value="FMS INTERACTING PROTEIN"/>
    <property type="match status" value="1"/>
</dbReference>
<protein>
    <submittedName>
        <fullName evidence="6">THO complex subunit 5 homolog</fullName>
    </submittedName>
</protein>
<accession>A0ABM0MDK0</accession>
<name>A0ABM0MDK0_SACKO</name>
<evidence type="ECO:0000256" key="3">
    <source>
        <dbReference type="ARBA" id="ARBA00023242"/>
    </source>
</evidence>
<keyword evidence="5" id="KW-1185">Reference proteome</keyword>
<evidence type="ECO:0000313" key="6">
    <source>
        <dbReference type="RefSeq" id="XP_006818091.1"/>
    </source>
</evidence>
<dbReference type="GeneID" id="100374123"/>
<dbReference type="RefSeq" id="XP_006818091.1">
    <property type="nucleotide sequence ID" value="XM_006818028.1"/>
</dbReference>
<proteinExistence type="inferred from homology"/>
<comment type="subcellular location">
    <subcellularLocation>
        <location evidence="1">Nucleus</location>
    </subcellularLocation>
</comment>